<dbReference type="Proteomes" id="UP000018888">
    <property type="component" value="Unassembled WGS sequence"/>
</dbReference>
<proteinExistence type="predicted"/>
<dbReference type="AlphaFoldDB" id="A0A2P4QSU1"/>
<keyword evidence="2" id="KW-1185">Reference proteome</keyword>
<sequence>SFLLVLLILHKNSKVSHSFLLSTSSSLSVKSSSQPPFAKSLRSSSSSPCCFDDSCIFCTLSSTSLLRYLDSFELILSEVMLEVMMEVLFCDFLADILSIKQYDIMLLLFKFAIIDQKKRRNLMKVSR</sequence>
<evidence type="ECO:0000313" key="2">
    <source>
        <dbReference type="Proteomes" id="UP000018888"/>
    </source>
</evidence>
<reference evidence="1 2" key="1">
    <citation type="journal article" date="2013" name="Proc. Natl. Acad. Sci. U.S.A.">
        <title>Genome of an arbuscular mycorrhizal fungus provides insight into the oldest plant symbiosis.</title>
        <authorList>
            <person name="Tisserant E."/>
            <person name="Malbreil M."/>
            <person name="Kuo A."/>
            <person name="Kohler A."/>
            <person name="Symeonidi A."/>
            <person name="Balestrini R."/>
            <person name="Charron P."/>
            <person name="Duensing N."/>
            <person name="Frei Dit Frey N."/>
            <person name="Gianinazzi-Pearson V."/>
            <person name="Gilbert L.B."/>
            <person name="Handa Y."/>
            <person name="Herr J.R."/>
            <person name="Hijri M."/>
            <person name="Koul R."/>
            <person name="Kawaguchi M."/>
            <person name="Krajinski F."/>
            <person name="Lammers P.J."/>
            <person name="Masclaux F.G."/>
            <person name="Murat C."/>
            <person name="Morin E."/>
            <person name="Ndikumana S."/>
            <person name="Pagni M."/>
            <person name="Petitpierre D."/>
            <person name="Requena N."/>
            <person name="Rosikiewicz P."/>
            <person name="Riley R."/>
            <person name="Saito K."/>
            <person name="San Clemente H."/>
            <person name="Shapiro H."/>
            <person name="van Tuinen D."/>
            <person name="Becard G."/>
            <person name="Bonfante P."/>
            <person name="Paszkowski U."/>
            <person name="Shachar-Hill Y.Y."/>
            <person name="Tuskan G.A."/>
            <person name="Young P.W."/>
            <person name="Sanders I.R."/>
            <person name="Henrissat B."/>
            <person name="Rensing S.A."/>
            <person name="Grigoriev I.V."/>
            <person name="Corradi N."/>
            <person name="Roux C."/>
            <person name="Martin F."/>
        </authorList>
    </citation>
    <scope>NUCLEOTIDE SEQUENCE [LARGE SCALE GENOMIC DNA]</scope>
    <source>
        <strain evidence="1 2">DAOM 197198</strain>
    </source>
</reference>
<organism evidence="1 2">
    <name type="scientific">Rhizophagus irregularis (strain DAOM 181602 / DAOM 197198 / MUCL 43194)</name>
    <name type="common">Arbuscular mycorrhizal fungus</name>
    <name type="synonym">Glomus intraradices</name>
    <dbReference type="NCBI Taxonomy" id="747089"/>
    <lineage>
        <taxon>Eukaryota</taxon>
        <taxon>Fungi</taxon>
        <taxon>Fungi incertae sedis</taxon>
        <taxon>Mucoromycota</taxon>
        <taxon>Glomeromycotina</taxon>
        <taxon>Glomeromycetes</taxon>
        <taxon>Glomerales</taxon>
        <taxon>Glomeraceae</taxon>
        <taxon>Rhizophagus</taxon>
    </lineage>
</organism>
<comment type="caution">
    <text evidence="1">The sequence shown here is derived from an EMBL/GenBank/DDBJ whole genome shotgun (WGS) entry which is preliminary data.</text>
</comment>
<evidence type="ECO:0000313" key="1">
    <source>
        <dbReference type="EMBL" id="POG80701.1"/>
    </source>
</evidence>
<feature type="non-terminal residue" evidence="1">
    <location>
        <position position="1"/>
    </location>
</feature>
<accession>A0A2P4QSU1</accession>
<name>A0A2P4QSU1_RHIID</name>
<reference evidence="1 2" key="2">
    <citation type="journal article" date="2018" name="New Phytol.">
        <title>High intraspecific genome diversity in the model arbuscular mycorrhizal symbiont Rhizophagus irregularis.</title>
        <authorList>
            <person name="Chen E.C.H."/>
            <person name="Morin E."/>
            <person name="Beaudet D."/>
            <person name="Noel J."/>
            <person name="Yildirir G."/>
            <person name="Ndikumana S."/>
            <person name="Charron P."/>
            <person name="St-Onge C."/>
            <person name="Giorgi J."/>
            <person name="Kruger M."/>
            <person name="Marton T."/>
            <person name="Ropars J."/>
            <person name="Grigoriev I.V."/>
            <person name="Hainaut M."/>
            <person name="Henrissat B."/>
            <person name="Roux C."/>
            <person name="Martin F."/>
            <person name="Corradi N."/>
        </authorList>
    </citation>
    <scope>NUCLEOTIDE SEQUENCE [LARGE SCALE GENOMIC DNA]</scope>
    <source>
        <strain evidence="1 2">DAOM 197198</strain>
    </source>
</reference>
<dbReference type="EMBL" id="AUPC02000016">
    <property type="protein sequence ID" value="POG80701.1"/>
    <property type="molecule type" value="Genomic_DNA"/>
</dbReference>
<protein>
    <submittedName>
        <fullName evidence="1">Uncharacterized protein</fullName>
    </submittedName>
</protein>
<gene>
    <name evidence="1" type="ORF">GLOIN_2v1514915</name>
</gene>